<feature type="region of interest" description="Disordered" evidence="2">
    <location>
        <begin position="332"/>
        <end position="378"/>
    </location>
</feature>
<evidence type="ECO:0000313" key="5">
    <source>
        <dbReference type="EMBL" id="CAL4762411.1"/>
    </source>
</evidence>
<evidence type="ECO:0000313" key="3">
    <source>
        <dbReference type="EMBL" id="CAI3975099.1"/>
    </source>
</evidence>
<evidence type="ECO:0000256" key="1">
    <source>
        <dbReference type="SAM" id="Coils"/>
    </source>
</evidence>
<sequence length="643" mass="71966">MELEKPLTATERLAKRLGRKLAPVPGARPNTSRPKQSPENSIWTTMEKKQLILELQSLREAYARKIAETELKYEKKLSEVEDEAQKWLQQKKAEVTQIRAGMVVMQALFEQRKRKFITQMEEDKAQNERLRVEMERRMAEAEEEMRVTRLACDKKITEMEASHAKELKDLDSLQRKTEERAFHAEKQVKMGEDEIARLHETEKSCRFEIEDLRVRLQDAERAEELHRVREKVEFLEEELRRTRERMQNRRHNEAEDLRKELMEYVKFIVKILPEEWQENIRPELCQKLGVPTMALEPPEATVVADAIAKPSKLTPAPLAALAPTEFPVAHSTAVSGESEGTTKKEAAGASGALDDDDEVLNDSEPVEMGDEDSGAEEVIDGRTSHKIKGEKKKIEVSDFFDDLMEGFAEIWRLTVAGGHSFASCAADDEGGERLEGSSMAMQTDAGCVCHEAKAFPARPTSSSSLRPLRPAAQPASRASSAPARPSRSQRSQGAGLPVAMQHAVQYANRAATATTTGTGAETTSSRASLLSAARKHARRAAFEALAKLSLTDHVAALMQQPLPMKGYKAQEGDYKKTSSAGPLPMCPLHMMMPQTTTQTLSSYGPLEEAACRGIRSAQWHGYQKNGNSAYNEQVVYQSHLMRK</sequence>
<gene>
    <name evidence="3" type="ORF">C1SCF055_LOCUS3459</name>
</gene>
<proteinExistence type="predicted"/>
<keyword evidence="5" id="KW-0418">Kinase</keyword>
<reference evidence="4" key="2">
    <citation type="submission" date="2024-04" db="EMBL/GenBank/DDBJ databases">
        <authorList>
            <person name="Chen Y."/>
            <person name="Shah S."/>
            <person name="Dougan E. K."/>
            <person name="Thang M."/>
            <person name="Chan C."/>
        </authorList>
    </citation>
    <scope>NUCLEOTIDE SEQUENCE [LARGE SCALE GENOMIC DNA]</scope>
</reference>
<feature type="compositionally biased region" description="Polar residues" evidence="2">
    <location>
        <begin position="29"/>
        <end position="41"/>
    </location>
</feature>
<reference evidence="3" key="1">
    <citation type="submission" date="2022-10" db="EMBL/GenBank/DDBJ databases">
        <authorList>
            <person name="Chen Y."/>
            <person name="Dougan E. K."/>
            <person name="Chan C."/>
            <person name="Rhodes N."/>
            <person name="Thang M."/>
        </authorList>
    </citation>
    <scope>NUCLEOTIDE SEQUENCE</scope>
</reference>
<dbReference type="EMBL" id="CAMXCT020000180">
    <property type="protein sequence ID" value="CAL1128474.1"/>
    <property type="molecule type" value="Genomic_DNA"/>
</dbReference>
<feature type="region of interest" description="Disordered" evidence="2">
    <location>
        <begin position="1"/>
        <end position="41"/>
    </location>
</feature>
<feature type="coiled-coil region" evidence="1">
    <location>
        <begin position="117"/>
        <end position="176"/>
    </location>
</feature>
<organism evidence="3">
    <name type="scientific">Cladocopium goreaui</name>
    <dbReference type="NCBI Taxonomy" id="2562237"/>
    <lineage>
        <taxon>Eukaryota</taxon>
        <taxon>Sar</taxon>
        <taxon>Alveolata</taxon>
        <taxon>Dinophyceae</taxon>
        <taxon>Suessiales</taxon>
        <taxon>Symbiodiniaceae</taxon>
        <taxon>Cladocopium</taxon>
    </lineage>
</organism>
<evidence type="ECO:0000313" key="6">
    <source>
        <dbReference type="Proteomes" id="UP001152797"/>
    </source>
</evidence>
<dbReference type="GO" id="GO:0016301">
    <property type="term" value="F:kinase activity"/>
    <property type="evidence" value="ECO:0007669"/>
    <property type="project" value="UniProtKB-KW"/>
</dbReference>
<dbReference type="Proteomes" id="UP001152797">
    <property type="component" value="Unassembled WGS sequence"/>
</dbReference>
<dbReference type="EMBL" id="CAMXCT010000180">
    <property type="protein sequence ID" value="CAI3975099.1"/>
    <property type="molecule type" value="Genomic_DNA"/>
</dbReference>
<feature type="coiled-coil region" evidence="1">
    <location>
        <begin position="209"/>
        <end position="256"/>
    </location>
</feature>
<dbReference type="AlphaFoldDB" id="A0A9P1BKK1"/>
<comment type="caution">
    <text evidence="3">The sequence shown here is derived from an EMBL/GenBank/DDBJ whole genome shotgun (WGS) entry which is preliminary data.</text>
</comment>
<dbReference type="OrthoDB" id="441147at2759"/>
<keyword evidence="6" id="KW-1185">Reference proteome</keyword>
<name>A0A9P1BKK1_9DINO</name>
<feature type="coiled-coil region" evidence="1">
    <location>
        <begin position="48"/>
        <end position="90"/>
    </location>
</feature>
<protein>
    <submittedName>
        <fullName evidence="5">Kinase D-interacting substrate of 220 kDa</fullName>
    </submittedName>
</protein>
<keyword evidence="1" id="KW-0175">Coiled coil</keyword>
<feature type="compositionally biased region" description="Acidic residues" evidence="2">
    <location>
        <begin position="353"/>
        <end position="378"/>
    </location>
</feature>
<feature type="region of interest" description="Disordered" evidence="2">
    <location>
        <begin position="456"/>
        <end position="496"/>
    </location>
</feature>
<dbReference type="EMBL" id="CAMXCT030000180">
    <property type="protein sequence ID" value="CAL4762411.1"/>
    <property type="molecule type" value="Genomic_DNA"/>
</dbReference>
<keyword evidence="5" id="KW-0808">Transferase</keyword>
<feature type="compositionally biased region" description="Low complexity" evidence="2">
    <location>
        <begin position="456"/>
        <end position="492"/>
    </location>
</feature>
<accession>A0A9P1BKK1</accession>
<evidence type="ECO:0000313" key="4">
    <source>
        <dbReference type="EMBL" id="CAL1128474.1"/>
    </source>
</evidence>
<evidence type="ECO:0000256" key="2">
    <source>
        <dbReference type="SAM" id="MobiDB-lite"/>
    </source>
</evidence>